<reference evidence="1 2" key="1">
    <citation type="submission" date="2014-04" db="EMBL/GenBank/DDBJ databases">
        <authorList>
            <person name="Sears C."/>
            <person name="Carroll K."/>
            <person name="Sack B.R."/>
            <person name="Qadri F."/>
            <person name="Myers L.L."/>
            <person name="Chung G.-T."/>
            <person name="Escheverria P."/>
            <person name="Fraser C.M."/>
            <person name="Sadzewicz L."/>
            <person name="Shefchek K.A."/>
            <person name="Tallon L."/>
            <person name="Das S.P."/>
            <person name="Daugherty S."/>
            <person name="Mongodin E.F."/>
        </authorList>
    </citation>
    <scope>NUCLEOTIDE SEQUENCE [LARGE SCALE GENOMIC DNA]</scope>
    <source>
        <strain evidence="1 2">3776 D15 i</strain>
    </source>
</reference>
<dbReference type="EMBL" id="JNHK01000004">
    <property type="protein sequence ID" value="KDS42137.1"/>
    <property type="molecule type" value="Genomic_DNA"/>
</dbReference>
<protein>
    <submittedName>
        <fullName evidence="1">Uncharacterized protein</fullName>
    </submittedName>
</protein>
<comment type="caution">
    <text evidence="1">The sequence shown here is derived from an EMBL/GenBank/DDBJ whole genome shotgun (WGS) entry which is preliminary data.</text>
</comment>
<sequence length="42" mass="4861">MEHPNTRCVLIVFNRRGINEVVRLVKLIPAMNKMRKAIPSNT</sequence>
<dbReference type="Proteomes" id="UP000027850">
    <property type="component" value="Unassembled WGS sequence"/>
</dbReference>
<evidence type="ECO:0000313" key="1">
    <source>
        <dbReference type="EMBL" id="KDS42137.1"/>
    </source>
</evidence>
<name>A0AB34LDV7_PARDI</name>
<organism evidence="1 2">
    <name type="scientific">Parabacteroides distasonis str. 3776 D15 i</name>
    <dbReference type="NCBI Taxonomy" id="1339342"/>
    <lineage>
        <taxon>Bacteria</taxon>
        <taxon>Pseudomonadati</taxon>
        <taxon>Bacteroidota</taxon>
        <taxon>Bacteroidia</taxon>
        <taxon>Bacteroidales</taxon>
        <taxon>Tannerellaceae</taxon>
        <taxon>Parabacteroides</taxon>
    </lineage>
</organism>
<accession>A0AB34LDV7</accession>
<proteinExistence type="predicted"/>
<evidence type="ECO:0000313" key="2">
    <source>
        <dbReference type="Proteomes" id="UP000027850"/>
    </source>
</evidence>
<dbReference type="AlphaFoldDB" id="A0AB34LDV7"/>
<gene>
    <name evidence="1" type="ORF">M091_3328</name>
</gene>